<keyword evidence="1" id="KW-0472">Membrane</keyword>
<protein>
    <recommendedName>
        <fullName evidence="3">Ycf89</fullName>
    </recommendedName>
</protein>
<keyword evidence="1" id="KW-0812">Transmembrane</keyword>
<evidence type="ECO:0000313" key="2">
    <source>
        <dbReference type="EMBL" id="QWM93809.1"/>
    </source>
</evidence>
<reference evidence="2" key="1">
    <citation type="journal article" date="2021" name="Ecol Indic">
        <title>Morphological and molecular identification reveals that waters from an isolated oasis in Tamanrasset (extreme South of Algerian Sahara) are colonized by opportunistic and pollution-tolerant diatom species.</title>
        <authorList>
            <person name="Gastineau R."/>
            <person name="Hamedi C."/>
            <person name="Baba Hamed M.B."/>
            <person name="Abi-Ayad S.-M.E.-A."/>
            <person name="Bak M."/>
            <person name="Lemieux C."/>
            <person name="Turmel M."/>
            <person name="Dobosz S."/>
            <person name="Wrobel R.J."/>
            <person name="Kierzek A."/>
            <person name="Lange-Bertalot H."/>
            <person name="Witkowski A."/>
        </authorList>
    </citation>
    <scope>NUCLEOTIDE SEQUENCE</scope>
    <source>
        <strain evidence="2">SZCZR1826</strain>
    </source>
</reference>
<keyword evidence="1" id="KW-1133">Transmembrane helix</keyword>
<gene>
    <name evidence="2" type="primary">ycf89</name>
</gene>
<dbReference type="EMBL" id="MT383645">
    <property type="protein sequence ID" value="QWM93746.1"/>
    <property type="molecule type" value="Genomic_DNA"/>
</dbReference>
<sequence length="348" mass="40711">MSLDDKFIPIQTGFSQIIDSFFKTIARLFGYPGNPGMPGSYDFSTEVSARSKFLENLPSHQTFWPPIQRPETWFETIFGPSPKIDAVPRYVYENREEGFYNFFIENYKNIYFLPNWLSEFLQVRLHLCLDLTLLETIREVFFIGLVIYSQIVILRITLSWFISINPYTVPWCYLVAAVDWTEEVLQGLVPSILGINVTGSIFLGILGVLADSLNHLVFTMPFLPSEAEESKVILQQEMKDVLVFHYLPILWYRHPIPNEIREFWYNERPEILDYMQKAYKDLDIQFFPDSVIQELNQQKLKTDLPQIHDSLLATSNYLSHILFTEILANEHLQNFGIHNLDNLNIFQS</sequence>
<keyword evidence="2" id="KW-0150">Chloroplast</keyword>
<dbReference type="EMBL" id="MT383645">
    <property type="protein sequence ID" value="QWM93809.1"/>
    <property type="molecule type" value="Genomic_DNA"/>
</dbReference>
<name>A0A8F1B886_9STRA</name>
<feature type="transmembrane region" description="Helical" evidence="1">
    <location>
        <begin position="140"/>
        <end position="164"/>
    </location>
</feature>
<proteinExistence type="predicted"/>
<feature type="transmembrane region" description="Helical" evidence="1">
    <location>
        <begin position="184"/>
        <end position="210"/>
    </location>
</feature>
<keyword evidence="2" id="KW-0934">Plastid</keyword>
<geneLocation type="chloroplast" evidence="2"/>
<dbReference type="RefSeq" id="YP_010134319.1">
    <property type="nucleotide sequence ID" value="NC_056794.1"/>
</dbReference>
<organism evidence="2">
    <name type="scientific">Navicula veneta</name>
    <dbReference type="NCBI Taxonomy" id="138539"/>
    <lineage>
        <taxon>Eukaryota</taxon>
        <taxon>Sar</taxon>
        <taxon>Stramenopiles</taxon>
        <taxon>Ochrophyta</taxon>
        <taxon>Bacillariophyta</taxon>
        <taxon>Bacillariophyceae</taxon>
        <taxon>Bacillariophycidae</taxon>
        <taxon>Naviculales</taxon>
        <taxon>Naviculaceae</taxon>
        <taxon>Navicula</taxon>
    </lineage>
</organism>
<dbReference type="GeneID" id="67124072"/>
<dbReference type="RefSeq" id="YP_010134256.1">
    <property type="nucleotide sequence ID" value="NC_056794.1"/>
</dbReference>
<evidence type="ECO:0008006" key="3">
    <source>
        <dbReference type="Google" id="ProtNLM"/>
    </source>
</evidence>
<accession>A0A8F1B886</accession>
<dbReference type="AlphaFoldDB" id="A0A8F1B886"/>
<evidence type="ECO:0000256" key="1">
    <source>
        <dbReference type="SAM" id="Phobius"/>
    </source>
</evidence>
<dbReference type="GeneID" id="67124098"/>